<evidence type="ECO:0000313" key="2">
    <source>
        <dbReference type="Proteomes" id="UP000050700"/>
    </source>
</evidence>
<reference evidence="1 2" key="1">
    <citation type="submission" date="2014-05" db="EMBL/GenBank/DDBJ databases">
        <title>Methylome analysis of the phasevarions of Haemophilus influenzae.</title>
        <authorList>
            <person name="Atack J.M."/>
            <person name="Fox K.L."/>
            <person name="Power P.M."/>
            <person name="Clark T."/>
            <person name="Jurcisek J."/>
            <person name="Korlach J."/>
            <person name="Bakaletz L.O."/>
            <person name="Jennings M.P."/>
        </authorList>
    </citation>
    <scope>NUCLEOTIDE SEQUENCE [LARGE SCALE GENOMIC DNA]</scope>
    <source>
        <strain evidence="1 2">1209</strain>
    </source>
</reference>
<protein>
    <submittedName>
        <fullName evidence="1">Uncharacterized protein</fullName>
    </submittedName>
</protein>
<proteinExistence type="predicted"/>
<evidence type="ECO:0000313" key="1">
    <source>
        <dbReference type="EMBL" id="KIS35183.1"/>
    </source>
</evidence>
<sequence>MGQNNPQKQDGILSRLFSVRETQEKLTALLS</sequence>
<gene>
    <name evidence="1" type="ORF">NTHI1209_00786</name>
</gene>
<dbReference type="PATRIC" id="fig|727.582.peg.719"/>
<dbReference type="EMBL" id="JMQP01000002">
    <property type="protein sequence ID" value="KIS35183.1"/>
    <property type="molecule type" value="Genomic_DNA"/>
</dbReference>
<dbReference type="Proteomes" id="UP000050700">
    <property type="component" value="Unassembled WGS sequence"/>
</dbReference>
<name>A0A158SWD9_HAEIF</name>
<comment type="caution">
    <text evidence="1">The sequence shown here is derived from an EMBL/GenBank/DDBJ whole genome shotgun (WGS) entry which is preliminary data.</text>
</comment>
<organism evidence="1 2">
    <name type="scientific">Haemophilus influenzae</name>
    <dbReference type="NCBI Taxonomy" id="727"/>
    <lineage>
        <taxon>Bacteria</taxon>
        <taxon>Pseudomonadati</taxon>
        <taxon>Pseudomonadota</taxon>
        <taxon>Gammaproteobacteria</taxon>
        <taxon>Pasteurellales</taxon>
        <taxon>Pasteurellaceae</taxon>
        <taxon>Haemophilus</taxon>
    </lineage>
</organism>
<accession>A0A158SWD9</accession>
<dbReference type="AlphaFoldDB" id="A0A158SWD9"/>